<dbReference type="InterPro" id="IPR043131">
    <property type="entry name" value="BCAT-like_N"/>
</dbReference>
<keyword evidence="1" id="KW-0456">Lyase</keyword>
<sequence>MFRFIETIRIEDSQIFLADLHQARMDRVFSHYGKENPHLIKDYFVQQNHNEHGLYKWRIIYDLDGSISCQMVPYAVEIHNNFELVNGDHLEYPFKYENRDNINKLKASADAEAVIFYQNGMITDTSYSNLIFRKDNEWYTPETFLLNGVMRQHLLKSGKIKPLEISLKNIKEFSHFQMINAMIPFNTQEYPIALIQNLYSIRTLEI</sequence>
<dbReference type="InterPro" id="IPR001544">
    <property type="entry name" value="Aminotrans_IV"/>
</dbReference>
<organism evidence="1 2">
    <name type="scientific">Elizabethkingia anophelis NUHP1</name>
    <dbReference type="NCBI Taxonomy" id="1338011"/>
    <lineage>
        <taxon>Bacteria</taxon>
        <taxon>Pseudomonadati</taxon>
        <taxon>Bacteroidota</taxon>
        <taxon>Flavobacteriia</taxon>
        <taxon>Flavobacteriales</taxon>
        <taxon>Weeksellaceae</taxon>
        <taxon>Elizabethkingia</taxon>
    </lineage>
</organism>
<dbReference type="Gene3D" id="3.30.470.10">
    <property type="match status" value="1"/>
</dbReference>
<dbReference type="eggNOG" id="COG0115">
    <property type="taxonomic scope" value="Bacteria"/>
</dbReference>
<dbReference type="EMBL" id="CP007547">
    <property type="protein sequence ID" value="AIL43812.1"/>
    <property type="molecule type" value="Genomic_DNA"/>
</dbReference>
<dbReference type="Gene3D" id="3.20.10.10">
    <property type="entry name" value="D-amino Acid Aminotransferase, subunit A, domain 2"/>
    <property type="match status" value="1"/>
</dbReference>
<evidence type="ECO:0000313" key="1">
    <source>
        <dbReference type="EMBL" id="AIL43812.1"/>
    </source>
</evidence>
<reference evidence="1" key="1">
    <citation type="journal article" date="2013" name="Lancet">
        <title>First case of E anophelis outbreak in an intensive-care unit.</title>
        <authorList>
            <person name="Teo J."/>
            <person name="Tan S.Y."/>
            <person name="Tay M."/>
            <person name="Ding Y."/>
            <person name="Kjelleberg S."/>
            <person name="Givskov M."/>
            <person name="Lin R.T."/>
            <person name="Yang L."/>
        </authorList>
    </citation>
    <scope>NUCLEOTIDE SEQUENCE [LARGE SCALE GENOMIC DNA]</scope>
    <source>
        <strain evidence="1">NUHP1</strain>
    </source>
</reference>
<dbReference type="InterPro" id="IPR043132">
    <property type="entry name" value="BCAT-like_C"/>
</dbReference>
<dbReference type="RefSeq" id="WP_024563828.1">
    <property type="nucleotide sequence ID" value="NZ_CP007547.1"/>
</dbReference>
<dbReference type="SUPFAM" id="SSF56752">
    <property type="entry name" value="D-aminoacid aminotransferase-like PLP-dependent enzymes"/>
    <property type="match status" value="1"/>
</dbReference>
<reference evidence="1" key="2">
    <citation type="journal article" date="2015" name="Genome Biol. Evol.">
        <title>Complete Genome Sequence and Transcriptomic Analysis of the Novel Pathogen Elizabethkingia anophelis in Response to Oxidative Stress.</title>
        <authorList>
            <person name="Li Y."/>
            <person name="Liu Y."/>
            <person name="Chew S.C."/>
            <person name="Tay M."/>
            <person name="Salido M.M."/>
            <person name="Teo J."/>
            <person name="Lauro F.M."/>
            <person name="Givskov M."/>
            <person name="Yang L."/>
        </authorList>
    </citation>
    <scope>NUCLEOTIDE SEQUENCE</scope>
    <source>
        <strain evidence="1">NUHP1</strain>
    </source>
</reference>
<dbReference type="Proteomes" id="UP000028933">
    <property type="component" value="Chromosome"/>
</dbReference>
<dbReference type="HOGENOM" id="CLU_114524_0_0_10"/>
<evidence type="ECO:0000313" key="2">
    <source>
        <dbReference type="Proteomes" id="UP000028933"/>
    </source>
</evidence>
<dbReference type="KEGG" id="eao:BD94_0037"/>
<gene>
    <name evidence="1" type="ORF">BD94_0037</name>
</gene>
<name>A0A077E856_9FLAO</name>
<dbReference type="AlphaFoldDB" id="A0A077E856"/>
<dbReference type="Pfam" id="PF01063">
    <property type="entry name" value="Aminotran_4"/>
    <property type="match status" value="1"/>
</dbReference>
<dbReference type="InterPro" id="IPR036038">
    <property type="entry name" value="Aminotransferase-like"/>
</dbReference>
<accession>A0A077E856</accession>
<proteinExistence type="predicted"/>
<dbReference type="GO" id="GO:0016829">
    <property type="term" value="F:lyase activity"/>
    <property type="evidence" value="ECO:0007669"/>
    <property type="project" value="UniProtKB-KW"/>
</dbReference>
<dbReference type="STRING" id="1338011.BD94_0037"/>
<protein>
    <submittedName>
        <fullName evidence="1">Aminodeoxychorismate lyase</fullName>
    </submittedName>
</protein>